<sequence>MSQEKFMSGKEFRARFAHFVETIQDDDLVYFGNADLSVLDVKDQGCNQQGQAMVQVIFNELYEVKA</sequence>
<evidence type="ECO:0000313" key="1">
    <source>
        <dbReference type="EMBL" id="MEZ2740884.1"/>
    </source>
</evidence>
<keyword evidence="2" id="KW-1185">Reference proteome</keyword>
<organism evidence="1 2">
    <name type="scientific">Comamonas jiangduensis</name>
    <dbReference type="NCBI Taxonomy" id="1194168"/>
    <lineage>
        <taxon>Bacteria</taxon>
        <taxon>Pseudomonadati</taxon>
        <taxon>Pseudomonadota</taxon>
        <taxon>Betaproteobacteria</taxon>
        <taxon>Burkholderiales</taxon>
        <taxon>Comamonadaceae</taxon>
        <taxon>Comamonas</taxon>
    </lineage>
</organism>
<reference evidence="1 2" key="1">
    <citation type="submission" date="2024-08" db="EMBL/GenBank/DDBJ databases">
        <authorList>
            <person name="Feng Z."/>
            <person name="Ronholm J."/>
        </authorList>
    </citation>
    <scope>NUCLEOTIDE SEQUENCE [LARGE SCALE GENOMIC DNA]</scope>
    <source>
        <strain evidence="1 2">4-AB0-8</strain>
    </source>
</reference>
<gene>
    <name evidence="1" type="ORF">ACBP88_15770</name>
</gene>
<protein>
    <submittedName>
        <fullName evidence="1">Uncharacterized protein</fullName>
    </submittedName>
</protein>
<dbReference type="RefSeq" id="WP_313603935.1">
    <property type="nucleotide sequence ID" value="NZ_DAMCKS010000007.1"/>
</dbReference>
<dbReference type="Proteomes" id="UP001567350">
    <property type="component" value="Unassembled WGS sequence"/>
</dbReference>
<name>A0ABV4IGB8_9BURK</name>
<proteinExistence type="predicted"/>
<accession>A0ABV4IGB8</accession>
<comment type="caution">
    <text evidence="1">The sequence shown here is derived from an EMBL/GenBank/DDBJ whole genome shotgun (WGS) entry which is preliminary data.</text>
</comment>
<evidence type="ECO:0000313" key="2">
    <source>
        <dbReference type="Proteomes" id="UP001567350"/>
    </source>
</evidence>
<dbReference type="EMBL" id="JBGJLR010000023">
    <property type="protein sequence ID" value="MEZ2740884.1"/>
    <property type="molecule type" value="Genomic_DNA"/>
</dbReference>